<feature type="domain" description="Ribbon-helix-helix protein CopG" evidence="1">
    <location>
        <begin position="20"/>
        <end position="53"/>
    </location>
</feature>
<reference evidence="2" key="1">
    <citation type="journal article" date="2014" name="Front. Microbiol.">
        <title>High frequency of phylogenetically diverse reductive dehalogenase-homologous genes in deep subseafloor sedimentary metagenomes.</title>
        <authorList>
            <person name="Kawai M."/>
            <person name="Futagami T."/>
            <person name="Toyoda A."/>
            <person name="Takaki Y."/>
            <person name="Nishi S."/>
            <person name="Hori S."/>
            <person name="Arai W."/>
            <person name="Tsubouchi T."/>
            <person name="Morono Y."/>
            <person name="Uchiyama I."/>
            <person name="Ito T."/>
            <person name="Fujiyama A."/>
            <person name="Inagaki F."/>
            <person name="Takami H."/>
        </authorList>
    </citation>
    <scope>NUCLEOTIDE SEQUENCE</scope>
    <source>
        <strain evidence="2">Expedition CK06-06</strain>
    </source>
</reference>
<gene>
    <name evidence="2" type="ORF">S12H4_46876</name>
</gene>
<dbReference type="SUPFAM" id="SSF47598">
    <property type="entry name" value="Ribbon-helix-helix"/>
    <property type="match status" value="1"/>
</dbReference>
<proteinExistence type="predicted"/>
<dbReference type="InterPro" id="IPR010985">
    <property type="entry name" value="Ribbon_hlx_hlx"/>
</dbReference>
<protein>
    <recommendedName>
        <fullName evidence="1">Ribbon-helix-helix protein CopG domain-containing protein</fullName>
    </recommendedName>
</protein>
<organism evidence="2">
    <name type="scientific">marine sediment metagenome</name>
    <dbReference type="NCBI Taxonomy" id="412755"/>
    <lineage>
        <taxon>unclassified sequences</taxon>
        <taxon>metagenomes</taxon>
        <taxon>ecological metagenomes</taxon>
    </lineage>
</organism>
<dbReference type="InterPro" id="IPR002145">
    <property type="entry name" value="CopG"/>
</dbReference>
<dbReference type="Pfam" id="PF01402">
    <property type="entry name" value="RHH_1"/>
    <property type="match status" value="1"/>
</dbReference>
<dbReference type="AlphaFoldDB" id="X1VG54"/>
<dbReference type="EMBL" id="BARW01029121">
    <property type="protein sequence ID" value="GAJ06010.1"/>
    <property type="molecule type" value="Genomic_DNA"/>
</dbReference>
<evidence type="ECO:0000259" key="1">
    <source>
        <dbReference type="Pfam" id="PF01402"/>
    </source>
</evidence>
<comment type="caution">
    <text evidence="2">The sequence shown here is derived from an EMBL/GenBank/DDBJ whole genome shotgun (WGS) entry which is preliminary data.</text>
</comment>
<evidence type="ECO:0000313" key="2">
    <source>
        <dbReference type="EMBL" id="GAJ06010.1"/>
    </source>
</evidence>
<accession>X1VG54</accession>
<name>X1VG54_9ZZZZ</name>
<sequence>MKGMPKSGIIAGSETRTGIGFRLDDKMKGWLDRMVAVHGLSRSEIIRRVFRHHMRHSKHRADMVDVLFGE</sequence>
<dbReference type="GO" id="GO:0006355">
    <property type="term" value="P:regulation of DNA-templated transcription"/>
    <property type="evidence" value="ECO:0007669"/>
    <property type="project" value="InterPro"/>
</dbReference>